<dbReference type="Gene3D" id="3.30.565.10">
    <property type="entry name" value="Histidine kinase-like ATPase, C-terminal domain"/>
    <property type="match status" value="1"/>
</dbReference>
<dbReference type="PANTHER" id="PTHR43047:SF64">
    <property type="entry name" value="HISTIDINE KINASE CONTAINING CHEY-HOMOLOGOUS RECEIVER DOMAIN AND PAS DOMAIN-RELATED"/>
    <property type="match status" value="1"/>
</dbReference>
<dbReference type="PRINTS" id="PR00344">
    <property type="entry name" value="BCTRLSENSOR"/>
</dbReference>
<dbReference type="InterPro" id="IPR001789">
    <property type="entry name" value="Sig_transdc_resp-reg_receiver"/>
</dbReference>
<name>A0A2R8ABV9_9RHOB</name>
<dbReference type="SUPFAM" id="SSF55874">
    <property type="entry name" value="ATPase domain of HSP90 chaperone/DNA topoisomerase II/histidine kinase"/>
    <property type="match status" value="1"/>
</dbReference>
<dbReference type="Pfam" id="PF02518">
    <property type="entry name" value="HATPase_c"/>
    <property type="match status" value="1"/>
</dbReference>
<keyword evidence="9 22" id="KW-0418">Kinase</keyword>
<dbReference type="PROSITE" id="PS50112">
    <property type="entry name" value="PAS"/>
    <property type="match status" value="1"/>
</dbReference>
<dbReference type="CDD" id="cd16922">
    <property type="entry name" value="HATPase_EvgS-ArcB-TorS-like"/>
    <property type="match status" value="1"/>
</dbReference>
<dbReference type="EMBL" id="OMKW01000002">
    <property type="protein sequence ID" value="SPF29548.1"/>
    <property type="molecule type" value="Genomic_DNA"/>
</dbReference>
<evidence type="ECO:0000256" key="14">
    <source>
        <dbReference type="PROSITE-ProRule" id="PRU00110"/>
    </source>
</evidence>
<dbReference type="Gene3D" id="1.20.120.160">
    <property type="entry name" value="HPT domain"/>
    <property type="match status" value="1"/>
</dbReference>
<dbReference type="PROSITE" id="PS50109">
    <property type="entry name" value="HIS_KIN"/>
    <property type="match status" value="1"/>
</dbReference>
<keyword evidence="23" id="KW-1185">Reference proteome</keyword>
<dbReference type="CDD" id="cd00082">
    <property type="entry name" value="HisKA"/>
    <property type="match status" value="1"/>
</dbReference>
<dbReference type="Gene3D" id="3.40.50.2300">
    <property type="match status" value="1"/>
</dbReference>
<feature type="domain" description="PAC" evidence="20">
    <location>
        <begin position="277"/>
        <end position="327"/>
    </location>
</feature>
<dbReference type="Gene3D" id="3.30.450.20">
    <property type="entry name" value="PAS domain"/>
    <property type="match status" value="1"/>
</dbReference>
<dbReference type="InterPro" id="IPR008207">
    <property type="entry name" value="Sig_transdc_His_kin_Hpt_dom"/>
</dbReference>
<dbReference type="PROSITE" id="PS50113">
    <property type="entry name" value="PAC"/>
    <property type="match status" value="1"/>
</dbReference>
<comment type="catalytic activity">
    <reaction evidence="1">
        <text>ATP + protein L-histidine = ADP + protein N-phospho-L-histidine.</text>
        <dbReference type="EC" id="2.7.13.3"/>
    </reaction>
</comment>
<sequence length="834" mass="91756">MLGVLLAAVLYFSSDVRSKLDEMASSTTDNVQWSLSQIQVEFLLLEEAMLHSHVTWSEYDTLQRRYDIFYSRITTLQQSVIYEDLRMVPEFKVALDGAYQFLSDTVSFIDGPRAELRDALPEMIELAHDAHSDVRALSLFGVSHFVNRADQRRTEVTKTLTQVGGLTIVTFTFFGVVLVALLRVYDSTQQRASALALVSSRLEAVVGTALDAIVVADRDGRIMEFNPAAEAIFGYKRDEVIGQDMARVIIPPHLREAHRNGMARHLETGKKRVIDSGRIELEAMRRDGTIFPVELAVSTARSRGRDVFISYLRDISSRRAADAALLKARDDALAGEKAKADMLAVMSHEIRTPLNGMLGTLDLLKDSATNDEQKEYLRLMDVSGRQLLHHVNDVLDITRLDASTMTLNEEPFDLAETVLDLAASFEPTARNGSNELIVEGADAPIWVTGDVVRLRQILVNLIGNALKFTLVGKVKLVIAQLSEDGLVEIAVEDTGIGIAPEDLKRVFEDFVTLDSTYDRKVSGTGLGLGISRRIVEAMGGTIDVQSELDVGTRVEMCLPMPAAEMRDHAQLQDVVVRPANAQVMTVLIVEDNPINRIVLRRMLERGSHTVHEAHDGVEGVKMAESYRYDVILMDISMPKLNGVDATRAIRAGDGASRDVPIVATTAHAQQSDREKFLDAGMSHTLIKPITQQTLFDVLDEFATGVGAARRSAGLRGPMLRPVPADDLIDATVIGALAHAMGSEAVSEIMGAFQVQGEALMARLRSSDDPIAEAEDLAAEMHKLAGSAGVLGANPLASELSQLEMMVRAQQYEPLRHRLKELPCLWERTIVYLAD</sequence>
<dbReference type="GO" id="GO:0006355">
    <property type="term" value="P:regulation of DNA-templated transcription"/>
    <property type="evidence" value="ECO:0007669"/>
    <property type="project" value="InterPro"/>
</dbReference>
<evidence type="ECO:0000313" key="23">
    <source>
        <dbReference type="Proteomes" id="UP000244932"/>
    </source>
</evidence>
<dbReference type="CDD" id="cd17546">
    <property type="entry name" value="REC_hyHK_CKI1_RcsC-like"/>
    <property type="match status" value="1"/>
</dbReference>
<dbReference type="InterPro" id="IPR036890">
    <property type="entry name" value="HATPase_C_sf"/>
</dbReference>
<evidence type="ECO:0000256" key="5">
    <source>
        <dbReference type="ARBA" id="ARBA00022519"/>
    </source>
</evidence>
<dbReference type="NCBIfam" id="TIGR00229">
    <property type="entry name" value="sensory_box"/>
    <property type="match status" value="1"/>
</dbReference>
<dbReference type="FunFam" id="3.30.565.10:FF:000010">
    <property type="entry name" value="Sensor histidine kinase RcsC"/>
    <property type="match status" value="1"/>
</dbReference>
<evidence type="ECO:0000259" key="17">
    <source>
        <dbReference type="PROSITE" id="PS50109"/>
    </source>
</evidence>
<evidence type="ECO:0000256" key="7">
    <source>
        <dbReference type="ARBA" id="ARBA00022679"/>
    </source>
</evidence>
<dbReference type="PANTHER" id="PTHR43047">
    <property type="entry name" value="TWO-COMPONENT HISTIDINE PROTEIN KINASE"/>
    <property type="match status" value="1"/>
</dbReference>
<dbReference type="Pfam" id="PF00512">
    <property type="entry name" value="HisKA"/>
    <property type="match status" value="1"/>
</dbReference>
<evidence type="ECO:0000256" key="2">
    <source>
        <dbReference type="ARBA" id="ARBA00004429"/>
    </source>
</evidence>
<keyword evidence="12" id="KW-0902">Two-component regulatory system</keyword>
<evidence type="ECO:0000256" key="9">
    <source>
        <dbReference type="ARBA" id="ARBA00022777"/>
    </source>
</evidence>
<dbReference type="InterPro" id="IPR013767">
    <property type="entry name" value="PAS_fold"/>
</dbReference>
<dbReference type="SUPFAM" id="SSF47226">
    <property type="entry name" value="Histidine-containing phosphotransfer domain, HPT domain"/>
    <property type="match status" value="1"/>
</dbReference>
<keyword evidence="4" id="KW-1003">Cell membrane</keyword>
<comment type="subcellular location">
    <subcellularLocation>
        <location evidence="2">Cell inner membrane</location>
        <topology evidence="2">Multi-pass membrane protein</topology>
    </subcellularLocation>
</comment>
<evidence type="ECO:0000259" key="18">
    <source>
        <dbReference type="PROSITE" id="PS50110"/>
    </source>
</evidence>
<dbReference type="SMART" id="SM00387">
    <property type="entry name" value="HATPase_c"/>
    <property type="match status" value="1"/>
</dbReference>
<keyword evidence="7 22" id="KW-0808">Transferase</keyword>
<protein>
    <recommendedName>
        <fullName evidence="3">histidine kinase</fullName>
        <ecNumber evidence="3">2.7.13.3</ecNumber>
    </recommendedName>
</protein>
<feature type="domain" description="HPt" evidence="21">
    <location>
        <begin position="741"/>
        <end position="834"/>
    </location>
</feature>
<evidence type="ECO:0000256" key="16">
    <source>
        <dbReference type="SAM" id="Phobius"/>
    </source>
</evidence>
<evidence type="ECO:0000256" key="4">
    <source>
        <dbReference type="ARBA" id="ARBA00022475"/>
    </source>
</evidence>
<evidence type="ECO:0000256" key="6">
    <source>
        <dbReference type="ARBA" id="ARBA00022553"/>
    </source>
</evidence>
<evidence type="ECO:0000259" key="21">
    <source>
        <dbReference type="PROSITE" id="PS50894"/>
    </source>
</evidence>
<reference evidence="22 23" key="1">
    <citation type="submission" date="2018-03" db="EMBL/GenBank/DDBJ databases">
        <authorList>
            <person name="Keele B.F."/>
        </authorList>
    </citation>
    <scope>NUCLEOTIDE SEQUENCE [LARGE SCALE GENOMIC DNA]</scope>
    <source>
        <strain evidence="22 23">CeCT 8812</strain>
    </source>
</reference>
<evidence type="ECO:0000256" key="13">
    <source>
        <dbReference type="ARBA" id="ARBA00023136"/>
    </source>
</evidence>
<feature type="domain" description="Histidine kinase" evidence="17">
    <location>
        <begin position="345"/>
        <end position="562"/>
    </location>
</feature>
<dbReference type="Proteomes" id="UP000244932">
    <property type="component" value="Unassembled WGS sequence"/>
</dbReference>
<keyword evidence="13 16" id="KW-0472">Membrane</keyword>
<dbReference type="InterPro" id="IPR003594">
    <property type="entry name" value="HATPase_dom"/>
</dbReference>
<feature type="domain" description="PAS" evidence="19">
    <location>
        <begin position="198"/>
        <end position="269"/>
    </location>
</feature>
<dbReference type="SUPFAM" id="SSF52172">
    <property type="entry name" value="CheY-like"/>
    <property type="match status" value="1"/>
</dbReference>
<evidence type="ECO:0000256" key="11">
    <source>
        <dbReference type="ARBA" id="ARBA00022989"/>
    </source>
</evidence>
<evidence type="ECO:0000256" key="1">
    <source>
        <dbReference type="ARBA" id="ARBA00000085"/>
    </source>
</evidence>
<feature type="domain" description="Response regulatory" evidence="18">
    <location>
        <begin position="585"/>
        <end position="702"/>
    </location>
</feature>
<feature type="transmembrane region" description="Helical" evidence="16">
    <location>
        <begin position="163"/>
        <end position="185"/>
    </location>
</feature>
<dbReference type="InterPro" id="IPR005467">
    <property type="entry name" value="His_kinase_dom"/>
</dbReference>
<evidence type="ECO:0000259" key="19">
    <source>
        <dbReference type="PROSITE" id="PS50112"/>
    </source>
</evidence>
<evidence type="ECO:0000256" key="12">
    <source>
        <dbReference type="ARBA" id="ARBA00023012"/>
    </source>
</evidence>
<accession>A0A2R8ABV9</accession>
<dbReference type="SUPFAM" id="SSF55785">
    <property type="entry name" value="PYP-like sensor domain (PAS domain)"/>
    <property type="match status" value="1"/>
</dbReference>
<dbReference type="SUPFAM" id="SSF47384">
    <property type="entry name" value="Homodimeric domain of signal transducing histidine kinase"/>
    <property type="match status" value="1"/>
</dbReference>
<evidence type="ECO:0000256" key="8">
    <source>
        <dbReference type="ARBA" id="ARBA00022692"/>
    </source>
</evidence>
<keyword evidence="8 16" id="KW-0812">Transmembrane</keyword>
<dbReference type="PROSITE" id="PS50110">
    <property type="entry name" value="RESPONSE_REGULATORY"/>
    <property type="match status" value="1"/>
</dbReference>
<dbReference type="SMART" id="SM00448">
    <property type="entry name" value="REC"/>
    <property type="match status" value="1"/>
</dbReference>
<dbReference type="Pfam" id="PF00072">
    <property type="entry name" value="Response_reg"/>
    <property type="match status" value="1"/>
</dbReference>
<keyword evidence="6 15" id="KW-0597">Phosphoprotein</keyword>
<dbReference type="SMART" id="SM00388">
    <property type="entry name" value="HisKA"/>
    <property type="match status" value="1"/>
</dbReference>
<dbReference type="InterPro" id="IPR011006">
    <property type="entry name" value="CheY-like_superfamily"/>
</dbReference>
<dbReference type="InterPro" id="IPR000700">
    <property type="entry name" value="PAS-assoc_C"/>
</dbReference>
<evidence type="ECO:0000259" key="20">
    <source>
        <dbReference type="PROSITE" id="PS50113"/>
    </source>
</evidence>
<dbReference type="InterPro" id="IPR035965">
    <property type="entry name" value="PAS-like_dom_sf"/>
</dbReference>
<dbReference type="InterPro" id="IPR000014">
    <property type="entry name" value="PAS"/>
</dbReference>
<proteinExistence type="predicted"/>
<dbReference type="PROSITE" id="PS50894">
    <property type="entry name" value="HPT"/>
    <property type="match status" value="1"/>
</dbReference>
<dbReference type="Gene3D" id="1.10.287.130">
    <property type="match status" value="1"/>
</dbReference>
<dbReference type="AlphaFoldDB" id="A0A2R8ABV9"/>
<evidence type="ECO:0000256" key="15">
    <source>
        <dbReference type="PROSITE-ProRule" id="PRU00169"/>
    </source>
</evidence>
<keyword evidence="10" id="KW-0547">Nucleotide-binding</keyword>
<dbReference type="EC" id="2.7.13.3" evidence="3"/>
<keyword evidence="5" id="KW-0997">Cell inner membrane</keyword>
<evidence type="ECO:0000256" key="3">
    <source>
        <dbReference type="ARBA" id="ARBA00012438"/>
    </source>
</evidence>
<keyword evidence="11 16" id="KW-1133">Transmembrane helix</keyword>
<gene>
    <name evidence="22" type="primary">luxQ</name>
    <name evidence="22" type="ORF">POI8812_01860</name>
</gene>
<dbReference type="InterPro" id="IPR003661">
    <property type="entry name" value="HisK_dim/P_dom"/>
</dbReference>
<evidence type="ECO:0000313" key="22">
    <source>
        <dbReference type="EMBL" id="SPF29548.1"/>
    </source>
</evidence>
<dbReference type="InterPro" id="IPR004358">
    <property type="entry name" value="Sig_transdc_His_kin-like_C"/>
</dbReference>
<dbReference type="SMART" id="SM00091">
    <property type="entry name" value="PAS"/>
    <property type="match status" value="1"/>
</dbReference>
<dbReference type="GO" id="GO:0000155">
    <property type="term" value="F:phosphorelay sensor kinase activity"/>
    <property type="evidence" value="ECO:0007669"/>
    <property type="project" value="InterPro"/>
</dbReference>
<feature type="modified residue" description="Phosphohistidine" evidence="14">
    <location>
        <position position="781"/>
    </location>
</feature>
<dbReference type="Pfam" id="PF00989">
    <property type="entry name" value="PAS"/>
    <property type="match status" value="1"/>
</dbReference>
<organism evidence="22 23">
    <name type="scientific">Pontivivens insulae</name>
    <dbReference type="NCBI Taxonomy" id="1639689"/>
    <lineage>
        <taxon>Bacteria</taxon>
        <taxon>Pseudomonadati</taxon>
        <taxon>Pseudomonadota</taxon>
        <taxon>Alphaproteobacteria</taxon>
        <taxon>Rhodobacterales</taxon>
        <taxon>Paracoccaceae</taxon>
        <taxon>Pontivivens</taxon>
    </lineage>
</organism>
<feature type="modified residue" description="4-aspartylphosphate" evidence="15">
    <location>
        <position position="634"/>
    </location>
</feature>
<dbReference type="CDD" id="cd00130">
    <property type="entry name" value="PAS"/>
    <property type="match status" value="1"/>
</dbReference>
<keyword evidence="10" id="KW-0067">ATP-binding</keyword>
<dbReference type="InterPro" id="IPR036641">
    <property type="entry name" value="HPT_dom_sf"/>
</dbReference>
<evidence type="ECO:0000256" key="10">
    <source>
        <dbReference type="ARBA" id="ARBA00022840"/>
    </source>
</evidence>
<dbReference type="GO" id="GO:0005886">
    <property type="term" value="C:plasma membrane"/>
    <property type="evidence" value="ECO:0007669"/>
    <property type="project" value="UniProtKB-SubCell"/>
</dbReference>
<dbReference type="InterPro" id="IPR036097">
    <property type="entry name" value="HisK_dim/P_sf"/>
</dbReference>